<evidence type="ECO:0000313" key="3">
    <source>
        <dbReference type="Proteomes" id="UP000792457"/>
    </source>
</evidence>
<keyword evidence="3" id="KW-1185">Reference proteome</keyword>
<protein>
    <recommendedName>
        <fullName evidence="1">PiggyBac transposable element-derived protein domain-containing protein</fullName>
    </recommendedName>
</protein>
<dbReference type="PANTHER" id="PTHR46599:SF3">
    <property type="entry name" value="PIGGYBAC TRANSPOSABLE ELEMENT-DERIVED PROTEIN 4"/>
    <property type="match status" value="1"/>
</dbReference>
<dbReference type="AlphaFoldDB" id="A0A8K0P033"/>
<dbReference type="EMBL" id="KZ308359">
    <property type="protein sequence ID" value="KAG8228082.1"/>
    <property type="molecule type" value="Genomic_DNA"/>
</dbReference>
<accession>A0A8K0P033</accession>
<dbReference type="InterPro" id="IPR029526">
    <property type="entry name" value="PGBD"/>
</dbReference>
<sequence length="102" mass="11734">MKRYILQKRHKYGVKLYKLCFDKGITWNMKIYTGKDAGRSAPTAVVMELAERLLDAGRKLITDNYYTSLELAELLINRKTHLLGAVQKKQEGATKRCNKKEG</sequence>
<dbReference type="OrthoDB" id="6602042at2759"/>
<dbReference type="Pfam" id="PF13843">
    <property type="entry name" value="DDE_Tnp_1_7"/>
    <property type="match status" value="1"/>
</dbReference>
<dbReference type="PANTHER" id="PTHR46599">
    <property type="entry name" value="PIGGYBAC TRANSPOSABLE ELEMENT-DERIVED PROTEIN 4"/>
    <property type="match status" value="1"/>
</dbReference>
<reference evidence="2" key="2">
    <citation type="submission" date="2017-10" db="EMBL/GenBank/DDBJ databases">
        <title>Ladona fulva Genome sequencing and assembly.</title>
        <authorList>
            <person name="Murali S."/>
            <person name="Richards S."/>
            <person name="Bandaranaike D."/>
            <person name="Bellair M."/>
            <person name="Blankenburg K."/>
            <person name="Chao H."/>
            <person name="Dinh H."/>
            <person name="Doddapaneni H."/>
            <person name="Dugan-Rocha S."/>
            <person name="Elkadiri S."/>
            <person name="Gnanaolivu R."/>
            <person name="Hernandez B."/>
            <person name="Skinner E."/>
            <person name="Javaid M."/>
            <person name="Lee S."/>
            <person name="Li M."/>
            <person name="Ming W."/>
            <person name="Munidasa M."/>
            <person name="Muniz J."/>
            <person name="Nguyen L."/>
            <person name="Hughes D."/>
            <person name="Osuji N."/>
            <person name="Pu L.-L."/>
            <person name="Puazo M."/>
            <person name="Qu C."/>
            <person name="Quiroz J."/>
            <person name="Raj R."/>
            <person name="Weissenberger G."/>
            <person name="Xin Y."/>
            <person name="Zou X."/>
            <person name="Han Y."/>
            <person name="Worley K."/>
            <person name="Muzny D."/>
            <person name="Gibbs R."/>
        </authorList>
    </citation>
    <scope>NUCLEOTIDE SEQUENCE</scope>
    <source>
        <strain evidence="2">Sampled in the wild</strain>
    </source>
</reference>
<feature type="domain" description="PiggyBac transposable element-derived protein" evidence="1">
    <location>
        <begin position="2"/>
        <end position="97"/>
    </location>
</feature>
<organism evidence="2 3">
    <name type="scientific">Ladona fulva</name>
    <name type="common">Scarce chaser dragonfly</name>
    <name type="synonym">Libellula fulva</name>
    <dbReference type="NCBI Taxonomy" id="123851"/>
    <lineage>
        <taxon>Eukaryota</taxon>
        <taxon>Metazoa</taxon>
        <taxon>Ecdysozoa</taxon>
        <taxon>Arthropoda</taxon>
        <taxon>Hexapoda</taxon>
        <taxon>Insecta</taxon>
        <taxon>Pterygota</taxon>
        <taxon>Palaeoptera</taxon>
        <taxon>Odonata</taxon>
        <taxon>Epiprocta</taxon>
        <taxon>Anisoptera</taxon>
        <taxon>Libelluloidea</taxon>
        <taxon>Libellulidae</taxon>
        <taxon>Ladona</taxon>
    </lineage>
</organism>
<reference evidence="2" key="1">
    <citation type="submission" date="2013-04" db="EMBL/GenBank/DDBJ databases">
        <authorList>
            <person name="Qu J."/>
            <person name="Murali S.C."/>
            <person name="Bandaranaike D."/>
            <person name="Bellair M."/>
            <person name="Blankenburg K."/>
            <person name="Chao H."/>
            <person name="Dinh H."/>
            <person name="Doddapaneni H."/>
            <person name="Downs B."/>
            <person name="Dugan-Rocha S."/>
            <person name="Elkadiri S."/>
            <person name="Gnanaolivu R.D."/>
            <person name="Hernandez B."/>
            <person name="Javaid M."/>
            <person name="Jayaseelan J.C."/>
            <person name="Lee S."/>
            <person name="Li M."/>
            <person name="Ming W."/>
            <person name="Munidasa M."/>
            <person name="Muniz J."/>
            <person name="Nguyen L."/>
            <person name="Ongeri F."/>
            <person name="Osuji N."/>
            <person name="Pu L.-L."/>
            <person name="Puazo M."/>
            <person name="Qu C."/>
            <person name="Quiroz J."/>
            <person name="Raj R."/>
            <person name="Weissenberger G."/>
            <person name="Xin Y."/>
            <person name="Zou X."/>
            <person name="Han Y."/>
            <person name="Richards S."/>
            <person name="Worley K."/>
            <person name="Muzny D."/>
            <person name="Gibbs R."/>
        </authorList>
    </citation>
    <scope>NUCLEOTIDE SEQUENCE</scope>
    <source>
        <strain evidence="2">Sampled in the wild</strain>
    </source>
</reference>
<gene>
    <name evidence="2" type="ORF">J437_LFUL000082</name>
</gene>
<comment type="caution">
    <text evidence="2">The sequence shown here is derived from an EMBL/GenBank/DDBJ whole genome shotgun (WGS) entry which is preliminary data.</text>
</comment>
<dbReference type="Proteomes" id="UP000792457">
    <property type="component" value="Unassembled WGS sequence"/>
</dbReference>
<evidence type="ECO:0000313" key="2">
    <source>
        <dbReference type="EMBL" id="KAG8228082.1"/>
    </source>
</evidence>
<proteinExistence type="predicted"/>
<evidence type="ECO:0000259" key="1">
    <source>
        <dbReference type="Pfam" id="PF13843"/>
    </source>
</evidence>
<name>A0A8K0P033_LADFU</name>